<dbReference type="Proteomes" id="UP000179797">
    <property type="component" value="Unassembled WGS sequence"/>
</dbReference>
<proteinExistence type="predicted"/>
<organism evidence="1 2">
    <name type="scientific">Flammeovirga pacifica</name>
    <dbReference type="NCBI Taxonomy" id="915059"/>
    <lineage>
        <taxon>Bacteria</taxon>
        <taxon>Pseudomonadati</taxon>
        <taxon>Bacteroidota</taxon>
        <taxon>Cytophagia</taxon>
        <taxon>Cytophagales</taxon>
        <taxon>Flammeovirgaceae</taxon>
        <taxon>Flammeovirga</taxon>
    </lineage>
</organism>
<evidence type="ECO:0000313" key="2">
    <source>
        <dbReference type="Proteomes" id="UP000179797"/>
    </source>
</evidence>
<gene>
    <name evidence="1" type="ORF">NH26_07690</name>
</gene>
<comment type="caution">
    <text evidence="1">The sequence shown here is derived from an EMBL/GenBank/DDBJ whole genome shotgun (WGS) entry which is preliminary data.</text>
</comment>
<dbReference type="EMBL" id="JRYR02000001">
    <property type="protein sequence ID" value="OHX66241.1"/>
    <property type="molecule type" value="Genomic_DNA"/>
</dbReference>
<sequence length="124" mass="14017">MVFEKVITSSPVMVENGEMIQFIDSMVLKLNIEEEKVFGELDRNTSNTERISGKLIGTIHDGLIKAIYSYEQGGAIIREEKIIKLGENFAHFRIGGKMKLQDGVYIYTSTDNDVEYGAKIPRKL</sequence>
<dbReference type="AlphaFoldDB" id="A0A1S1YZ02"/>
<evidence type="ECO:0000313" key="1">
    <source>
        <dbReference type="EMBL" id="OHX66241.1"/>
    </source>
</evidence>
<name>A0A1S1YZ02_FLAPC</name>
<protein>
    <submittedName>
        <fullName evidence="1">Uncharacterized protein</fullName>
    </submittedName>
</protein>
<accession>A0A1S1YZ02</accession>
<reference evidence="1 2" key="1">
    <citation type="journal article" date="2012" name="Int. J. Syst. Evol. Microbiol.">
        <title>Flammeovirga pacifica sp. nov., isolated from deep-sea sediment.</title>
        <authorList>
            <person name="Xu H."/>
            <person name="Fu Y."/>
            <person name="Yang N."/>
            <person name="Ding Z."/>
            <person name="Lai Q."/>
            <person name="Zeng R."/>
        </authorList>
    </citation>
    <scope>NUCLEOTIDE SEQUENCE [LARGE SCALE GENOMIC DNA]</scope>
    <source>
        <strain evidence="2">DSM 24597 / LMG 26175 / WPAGA1</strain>
    </source>
</reference>
<keyword evidence="2" id="KW-1185">Reference proteome</keyword>